<protein>
    <recommendedName>
        <fullName evidence="8">Carbamoyltransferase</fullName>
        <ecNumber evidence="8">6.2.-.-</ecNumber>
    </recommendedName>
</protein>
<dbReference type="Gene3D" id="3.30.420.360">
    <property type="match status" value="1"/>
</dbReference>
<dbReference type="InterPro" id="IPR036046">
    <property type="entry name" value="Acylphosphatase-like_dom_sf"/>
</dbReference>
<dbReference type="SUPFAM" id="SSF54975">
    <property type="entry name" value="Acylphosphatase/BLUF domain-like"/>
    <property type="match status" value="1"/>
</dbReference>
<dbReference type="Pfam" id="PF17788">
    <property type="entry name" value="HypF_C"/>
    <property type="match status" value="1"/>
</dbReference>
<dbReference type="FunFam" id="3.30.420.40:FF:000124">
    <property type="entry name" value="Carbamoyltransferase HypF"/>
    <property type="match status" value="1"/>
</dbReference>
<dbReference type="GO" id="GO:0003725">
    <property type="term" value="F:double-stranded RNA binding"/>
    <property type="evidence" value="ECO:0007669"/>
    <property type="project" value="InterPro"/>
</dbReference>
<dbReference type="PROSITE" id="PS00150">
    <property type="entry name" value="ACYLPHOSPHATASE_1"/>
    <property type="match status" value="1"/>
</dbReference>
<comment type="catalytic activity">
    <reaction evidence="9">
        <text>an acyl phosphate + H2O = a carboxylate + phosphate + H(+)</text>
        <dbReference type="Rhea" id="RHEA:14965"/>
        <dbReference type="ChEBI" id="CHEBI:15377"/>
        <dbReference type="ChEBI" id="CHEBI:15378"/>
        <dbReference type="ChEBI" id="CHEBI:29067"/>
        <dbReference type="ChEBI" id="CHEBI:43474"/>
        <dbReference type="ChEBI" id="CHEBI:59918"/>
        <dbReference type="EC" id="3.6.1.7"/>
    </reaction>
</comment>
<gene>
    <name evidence="12" type="primary">hypF</name>
    <name evidence="12" type="ORF">BSF38_04508</name>
</gene>
<dbReference type="STRING" id="1387353.BSF38_04508"/>
<evidence type="ECO:0000256" key="3">
    <source>
        <dbReference type="ARBA" id="ARBA00022598"/>
    </source>
</evidence>
<evidence type="ECO:0000256" key="2">
    <source>
        <dbReference type="ARBA" id="ARBA00008097"/>
    </source>
</evidence>
<dbReference type="GO" id="GO:0051604">
    <property type="term" value="P:protein maturation"/>
    <property type="evidence" value="ECO:0007669"/>
    <property type="project" value="TreeGrafter"/>
</dbReference>
<proteinExistence type="inferred from homology"/>
<dbReference type="InterPro" id="IPR006070">
    <property type="entry name" value="Sua5-like_dom"/>
</dbReference>
<reference evidence="13" key="1">
    <citation type="submission" date="2016-12" db="EMBL/GenBank/DDBJ databases">
        <title>Comparative genomics of four Isosphaeraceae planctomycetes: a common pool of plasmids and glycoside hydrolase genes.</title>
        <authorList>
            <person name="Ivanova A."/>
        </authorList>
    </citation>
    <scope>NUCLEOTIDE SEQUENCE [LARGE SCALE GENOMIC DNA]</scope>
    <source>
        <strain evidence="13">PX4</strain>
    </source>
</reference>
<keyword evidence="4" id="KW-0479">Metal-binding</keyword>
<dbReference type="Pfam" id="PF07503">
    <property type="entry name" value="zf-HYPF"/>
    <property type="match status" value="2"/>
</dbReference>
<dbReference type="UniPathway" id="UPA00335"/>
<name>A0A1U7CVI0_9BACT</name>
<dbReference type="AlphaFoldDB" id="A0A1U7CVI0"/>
<evidence type="ECO:0000259" key="10">
    <source>
        <dbReference type="PROSITE" id="PS51160"/>
    </source>
</evidence>
<keyword evidence="3" id="KW-0436">Ligase</keyword>
<dbReference type="Pfam" id="PF22521">
    <property type="entry name" value="HypF_C_2"/>
    <property type="match status" value="1"/>
</dbReference>
<dbReference type="InterPro" id="IPR004421">
    <property type="entry name" value="Carbamoyltransferase_HypF"/>
</dbReference>
<dbReference type="GO" id="GO:0016743">
    <property type="term" value="F:carboxyl- or carbamoyltransferase activity"/>
    <property type="evidence" value="ECO:0007669"/>
    <property type="project" value="UniProtKB-UniRule"/>
</dbReference>
<evidence type="ECO:0000256" key="4">
    <source>
        <dbReference type="ARBA" id="ARBA00022723"/>
    </source>
</evidence>
<evidence type="ECO:0000256" key="1">
    <source>
        <dbReference type="ARBA" id="ARBA00004711"/>
    </source>
</evidence>
<dbReference type="NCBIfam" id="TIGR00143">
    <property type="entry name" value="hypF"/>
    <property type="match status" value="1"/>
</dbReference>
<keyword evidence="12" id="KW-0808">Transferase</keyword>
<evidence type="ECO:0000259" key="11">
    <source>
        <dbReference type="PROSITE" id="PS51163"/>
    </source>
</evidence>
<evidence type="ECO:0000313" key="13">
    <source>
        <dbReference type="Proteomes" id="UP000186309"/>
    </source>
</evidence>
<dbReference type="Gene3D" id="3.90.870.50">
    <property type="match status" value="1"/>
</dbReference>
<comment type="catalytic activity">
    <reaction evidence="7">
        <text>C-terminal L-cysteinyl-[HypE protein] + carbamoyl phosphate + ATP + H2O = C-terminal S-carboxamide-L-cysteinyl-[HypE protein] + AMP + phosphate + diphosphate + H(+)</text>
        <dbReference type="Rhea" id="RHEA:55636"/>
        <dbReference type="Rhea" id="RHEA-COMP:14247"/>
        <dbReference type="Rhea" id="RHEA-COMP:14392"/>
        <dbReference type="ChEBI" id="CHEBI:15377"/>
        <dbReference type="ChEBI" id="CHEBI:15378"/>
        <dbReference type="ChEBI" id="CHEBI:30616"/>
        <dbReference type="ChEBI" id="CHEBI:33019"/>
        <dbReference type="ChEBI" id="CHEBI:43474"/>
        <dbReference type="ChEBI" id="CHEBI:58228"/>
        <dbReference type="ChEBI" id="CHEBI:76913"/>
        <dbReference type="ChEBI" id="CHEBI:139126"/>
        <dbReference type="ChEBI" id="CHEBI:456215"/>
    </reaction>
</comment>
<evidence type="ECO:0000256" key="5">
    <source>
        <dbReference type="ARBA" id="ARBA00022771"/>
    </source>
</evidence>
<dbReference type="InterPro" id="IPR017968">
    <property type="entry name" value="Acylphosphatase_CS"/>
</dbReference>
<dbReference type="PANTHER" id="PTHR42959:SF1">
    <property type="entry name" value="CARBAMOYLTRANSFERASE HYPF"/>
    <property type="match status" value="1"/>
</dbReference>
<dbReference type="InterPro" id="IPR017945">
    <property type="entry name" value="DHBP_synth_RibB-like_a/b_dom"/>
</dbReference>
<dbReference type="InterPro" id="IPR051060">
    <property type="entry name" value="Carbamoyltrans_HypF-like"/>
</dbReference>
<dbReference type="Gene3D" id="3.30.420.40">
    <property type="match status" value="1"/>
</dbReference>
<feature type="active site" evidence="9">
    <location>
        <position position="36"/>
    </location>
</feature>
<evidence type="ECO:0000313" key="12">
    <source>
        <dbReference type="EMBL" id="APW62952.1"/>
    </source>
</evidence>
<dbReference type="GO" id="GO:0008270">
    <property type="term" value="F:zinc ion binding"/>
    <property type="evidence" value="ECO:0007669"/>
    <property type="project" value="UniProtKB-KW"/>
</dbReference>
<dbReference type="PROSITE" id="PS51160">
    <property type="entry name" value="ACYLPHOSPHATASE_3"/>
    <property type="match status" value="1"/>
</dbReference>
<evidence type="ECO:0000256" key="6">
    <source>
        <dbReference type="ARBA" id="ARBA00022833"/>
    </source>
</evidence>
<dbReference type="GO" id="GO:0016874">
    <property type="term" value="F:ligase activity"/>
    <property type="evidence" value="ECO:0007669"/>
    <property type="project" value="UniProtKB-UniRule"/>
</dbReference>
<keyword evidence="6" id="KW-0862">Zinc</keyword>
<keyword evidence="9" id="KW-0378">Hydrolase</keyword>
<dbReference type="Pfam" id="PF00708">
    <property type="entry name" value="Acylphosphatase"/>
    <property type="match status" value="1"/>
</dbReference>
<feature type="domain" description="YrdC-like" evidence="11">
    <location>
        <begin position="199"/>
        <end position="384"/>
    </location>
</feature>
<dbReference type="Gene3D" id="3.30.110.120">
    <property type="match status" value="1"/>
</dbReference>
<feature type="domain" description="Acylphosphatase-like" evidence="10">
    <location>
        <begin position="3"/>
        <end position="89"/>
    </location>
</feature>
<dbReference type="InterPro" id="IPR055128">
    <property type="entry name" value="HypF_C_2"/>
</dbReference>
<dbReference type="OrthoDB" id="9808093at2"/>
<evidence type="ECO:0000256" key="9">
    <source>
        <dbReference type="PROSITE-ProRule" id="PRU00520"/>
    </source>
</evidence>
<comment type="pathway">
    <text evidence="1">Protein modification; [NiFe] hydrogenase maturation.</text>
</comment>
<dbReference type="PIRSF" id="PIRSF006256">
    <property type="entry name" value="CMPcnvr_hdrg_mat"/>
    <property type="match status" value="1"/>
</dbReference>
<dbReference type="PANTHER" id="PTHR42959">
    <property type="entry name" value="CARBAMOYLTRANSFERASE"/>
    <property type="match status" value="1"/>
</dbReference>
<dbReference type="InterPro" id="IPR001792">
    <property type="entry name" value="Acylphosphatase-like_dom"/>
</dbReference>
<dbReference type="EC" id="6.2.-.-" evidence="8"/>
<evidence type="ECO:0000256" key="8">
    <source>
        <dbReference type="PIRNR" id="PIRNR006256"/>
    </source>
</evidence>
<dbReference type="RefSeq" id="WP_076349376.1">
    <property type="nucleotide sequence ID" value="NZ_CP019082.1"/>
</dbReference>
<keyword evidence="13" id="KW-1185">Reference proteome</keyword>
<comment type="similarity">
    <text evidence="2 8">Belongs to the carbamoyltransferase HypF family.</text>
</comment>
<accession>A0A1U7CVI0</accession>
<dbReference type="Pfam" id="PF01300">
    <property type="entry name" value="Sua5_yciO_yrdC"/>
    <property type="match status" value="1"/>
</dbReference>
<dbReference type="InterPro" id="IPR041440">
    <property type="entry name" value="HypF_C"/>
</dbReference>
<feature type="active site" evidence="9">
    <location>
        <position position="18"/>
    </location>
</feature>
<keyword evidence="5" id="KW-0863">Zinc-finger</keyword>
<dbReference type="InterPro" id="IPR011125">
    <property type="entry name" value="Znf_HypF"/>
</dbReference>
<evidence type="ECO:0000256" key="7">
    <source>
        <dbReference type="ARBA" id="ARBA00048220"/>
    </source>
</evidence>
<dbReference type="PROSITE" id="PS51163">
    <property type="entry name" value="YRDC"/>
    <property type="match status" value="1"/>
</dbReference>
<dbReference type="EMBL" id="CP019082">
    <property type="protein sequence ID" value="APW62952.1"/>
    <property type="molecule type" value="Genomic_DNA"/>
</dbReference>
<dbReference type="SUPFAM" id="SSF55821">
    <property type="entry name" value="YrdC/RibB"/>
    <property type="match status" value="1"/>
</dbReference>
<sequence length="761" mass="82639">MERRAIVVTGVVQGVGFRPFVYHLADRFQLHGSVKNQSGSVLIEVEGEPSSLEGFLAELADRPPPLAQIDRLSWEPQAPRGESRFQIESSEADGASPVFISPDVATCADCLAEVFDTGDRRFGYPFLNCTNCGPRLTIITGAPYDRRRTTMATFAMCAACRAEYDDPADRRFHAQPTACADCGPRLRLLDGAGLPLPSPDPIAFFAEALEKGEIGAMKGLGGYHLACMARDRATVAELRRRKHRDEKPFAVMVADLEAAERLVEIGPAERSLLLSAARPIVLLRALRPDVVAEEVAPGNPWLGVMLPYTPLHHLLMRAVEGVPLVMTSGNRSDEPIVHRESDAGTLAGIADLFLVHDRPIHVRCDDSVTRVVDGVELPARRSRGYAPSPIALPVACPRPVLAVGGQLKVTFALGRGRQAFVSHHMGDLDHYNAFRAFENDVELYQRLFAIRPELLVHDLHPDYVTTRYAQDGAAREGTQLLAVQHHHAHVASCMAENGLDEPVIGVAFDGSGFGEDGAIWGGEFLVGDYRGVRRAAHLRYVRMAGGDRAVREPWRLALAHLRDAGEEINDIKAHALHADVRVVLRMLERNINAPFTSSVGRLFDAVASLAGVRDRVSFEGQAAIELEALATAQPEGAAYPLDFEPSGGGGGMDGPMIIDTRPMIRAVADDVASHVSSSLIARRFHSTMVDLIALTCGRLRDATQIETVVLSGGVFLNALLTHEVCARLGREEFRVYRHRLVPPNDGGLSLGQLAVAAALLS</sequence>
<dbReference type="GO" id="GO:0003998">
    <property type="term" value="F:acylphosphatase activity"/>
    <property type="evidence" value="ECO:0007669"/>
    <property type="project" value="UniProtKB-EC"/>
</dbReference>
<dbReference type="KEGG" id="pbor:BSF38_04508"/>
<organism evidence="12 13">
    <name type="scientific">Paludisphaera borealis</name>
    <dbReference type="NCBI Taxonomy" id="1387353"/>
    <lineage>
        <taxon>Bacteria</taxon>
        <taxon>Pseudomonadati</taxon>
        <taxon>Planctomycetota</taxon>
        <taxon>Planctomycetia</taxon>
        <taxon>Isosphaerales</taxon>
        <taxon>Isosphaeraceae</taxon>
        <taxon>Paludisphaera</taxon>
    </lineage>
</organism>
<dbReference type="Proteomes" id="UP000186309">
    <property type="component" value="Chromosome"/>
</dbReference>